<proteinExistence type="inferred from homology"/>
<keyword evidence="7" id="KW-1185">Reference proteome</keyword>
<dbReference type="InterPro" id="IPR052742">
    <property type="entry name" value="Mito_N-acetyltransferase"/>
</dbReference>
<dbReference type="OrthoDB" id="2320368at2759"/>
<evidence type="ECO:0000256" key="3">
    <source>
        <dbReference type="ARBA" id="ARBA00023274"/>
    </source>
</evidence>
<organism evidence="6 7">
    <name type="scientific">Scytalidium lignicola</name>
    <name type="common">Hyphomycete</name>
    <dbReference type="NCBI Taxonomy" id="5539"/>
    <lineage>
        <taxon>Eukaryota</taxon>
        <taxon>Fungi</taxon>
        <taxon>Dikarya</taxon>
        <taxon>Ascomycota</taxon>
        <taxon>Pezizomycotina</taxon>
        <taxon>Leotiomycetes</taxon>
        <taxon>Leotiomycetes incertae sedis</taxon>
        <taxon>Scytalidium</taxon>
    </lineage>
</organism>
<dbReference type="InterPro" id="IPR015416">
    <property type="entry name" value="Znf_H2C2_histone_UAS-bd"/>
</dbReference>
<dbReference type="Gene3D" id="3.40.630.30">
    <property type="match status" value="1"/>
</dbReference>
<comment type="caution">
    <text evidence="6">The sequence shown here is derived from an EMBL/GenBank/DDBJ whole genome shotgun (WGS) entry which is preliminary data.</text>
</comment>
<dbReference type="Proteomes" id="UP000258309">
    <property type="component" value="Unassembled WGS sequence"/>
</dbReference>
<feature type="domain" description="N-acetyltransferase" evidence="5">
    <location>
        <begin position="425"/>
        <end position="600"/>
    </location>
</feature>
<dbReference type="Gene3D" id="1.10.340.70">
    <property type="match status" value="1"/>
</dbReference>
<dbReference type="Pfam" id="PF09337">
    <property type="entry name" value="zf-H2C2"/>
    <property type="match status" value="1"/>
</dbReference>
<dbReference type="EMBL" id="NCSJ02000135">
    <property type="protein sequence ID" value="RFU29256.1"/>
    <property type="molecule type" value="Genomic_DNA"/>
</dbReference>
<dbReference type="GO" id="GO:0016747">
    <property type="term" value="F:acyltransferase activity, transferring groups other than amino-acyl groups"/>
    <property type="evidence" value="ECO:0007669"/>
    <property type="project" value="InterPro"/>
</dbReference>
<dbReference type="HAMAP" id="MF_00291_B">
    <property type="entry name" value="Ribosomal_uS2_B"/>
    <property type="match status" value="1"/>
</dbReference>
<evidence type="ECO:0000256" key="2">
    <source>
        <dbReference type="ARBA" id="ARBA00022980"/>
    </source>
</evidence>
<sequence>MILRNLAVKHGRKAIAQPVRRAYLRALSTETGAVENSITRHTIPPAGVQPSHEVAENYRQFKTFKKRTAKLGSAVVGHYEPYQLIANPPSPRDITLELLMASQSHLGHATSLWNPGNQRYIYGVRQGIHIISLEVTAAYLRRAAKVVEGVAYHGGLILFVGTRPSQSACVVRAAGLAKGCHLFERWIPGSITNSEQILSNCRIQAVDPLDQPIKGYEEKLSDWKALKPDLVVCLNPLENYVLLHECGLNNIPTIGIIDTDADPTWVTYPIPANDDSLRCVQLIAGILGRAGEEGNQKRLEAAKTGKVTWTPLPDLGPPVTAKEKEEKLQKVLSKRASKTGEDEEELTTGKQPRSRSSVDDEDFFVKVARMPAMLDDPSAPTIYRTSGSAPFPDPHDPQPPLPAEVYPRQVTLRDRVTVATIVPFSSYHQVPPSLLAYLSEQLNKEIENGDTYPMIEGMPVDKFSAYWFQNFGAVMLLGNIERQEDVIEGKDWGRECLGSFYIKPNYPGRSSHVCNAGFLTCDAARNRGVGRLMGEAYLKWAPQLGYTYSVFNLVYETNVASCRIWDALGFKRIGRVKGCGNLKSYPGQLIDAIIYGRDLVPDGEDFVSEERFDKIKFYLMYGKYPNGADRGEKSRLRSAAANYKILDGDKLMLRDKEVISDPHRQYEITRNVHLLHHGGINKTTSTIAEKYHWTRIKETASLVVRNCAECKELGKAPIVRPDGDVPKRTTTPASSVSLRSVSAAGRVLSLSQNVNVSDDFSGPPGAGSVSPQVLNRTLPQPLDHDQRLHSHSHHQTQLQQTSHSLHHSAAPVARMQDHQQHHPQLRNDYMPLDPQIMEDVRNQLGSYNHQHDHHHPSHHDTQVSFDHEQHDSDSFQAMLTGNGPVDHNHDTHTDGDLDMLIDHDHDDGDGDGDGIMAGSVTDDIVAKSQAEAAARAAEEAMRNASHKGGLYDREYVEDD</sequence>
<dbReference type="SUPFAM" id="SSF52313">
    <property type="entry name" value="Ribosomal protein S2"/>
    <property type="match status" value="1"/>
</dbReference>
<feature type="non-terminal residue" evidence="6">
    <location>
        <position position="1"/>
    </location>
</feature>
<feature type="region of interest" description="Disordered" evidence="4">
    <location>
        <begin position="755"/>
        <end position="810"/>
    </location>
</feature>
<protein>
    <recommendedName>
        <fullName evidence="5">N-acetyltransferase domain-containing protein</fullName>
    </recommendedName>
</protein>
<dbReference type="PROSITE" id="PS51186">
    <property type="entry name" value="GNAT"/>
    <property type="match status" value="1"/>
</dbReference>
<dbReference type="PANTHER" id="PTHR43138:SF2">
    <property type="entry name" value="PROTEIN SPT10"/>
    <property type="match status" value="1"/>
</dbReference>
<dbReference type="GO" id="GO:0005634">
    <property type="term" value="C:nucleus"/>
    <property type="evidence" value="ECO:0007669"/>
    <property type="project" value="TreeGrafter"/>
</dbReference>
<dbReference type="InterPro" id="IPR001865">
    <property type="entry name" value="Ribosomal_uS2"/>
</dbReference>
<feature type="region of interest" description="Disordered" evidence="4">
    <location>
        <begin position="309"/>
        <end position="360"/>
    </location>
</feature>
<dbReference type="STRING" id="5539.A0A3E2H772"/>
<dbReference type="InterPro" id="IPR016181">
    <property type="entry name" value="Acyl_CoA_acyltransferase"/>
</dbReference>
<name>A0A3E2H772_SCYLI</name>
<dbReference type="InterPro" id="IPR023591">
    <property type="entry name" value="Ribosomal_uS2_flav_dom_sf"/>
</dbReference>
<keyword evidence="3" id="KW-0687">Ribonucleoprotein</keyword>
<dbReference type="InterPro" id="IPR000182">
    <property type="entry name" value="GNAT_dom"/>
</dbReference>
<reference evidence="6 7" key="1">
    <citation type="submission" date="2018-05" db="EMBL/GenBank/DDBJ databases">
        <title>Draft genome sequence of Scytalidium lignicola DSM 105466, a ubiquitous saprotrophic fungus.</title>
        <authorList>
            <person name="Buettner E."/>
            <person name="Gebauer A.M."/>
            <person name="Hofrichter M."/>
            <person name="Liers C."/>
            <person name="Kellner H."/>
        </authorList>
    </citation>
    <scope>NUCLEOTIDE SEQUENCE [LARGE SCALE GENOMIC DNA]</scope>
    <source>
        <strain evidence="6 7">DSM 105466</strain>
    </source>
</reference>
<dbReference type="SUPFAM" id="SSF55729">
    <property type="entry name" value="Acyl-CoA N-acyltransferases (Nat)"/>
    <property type="match status" value="1"/>
</dbReference>
<accession>A0A3E2H772</accession>
<dbReference type="PROSITE" id="PS00962">
    <property type="entry name" value="RIBOSOMAL_S2_1"/>
    <property type="match status" value="1"/>
</dbReference>
<gene>
    <name evidence="6" type="ORF">B7463_g7093</name>
</gene>
<feature type="compositionally biased region" description="Polar residues" evidence="4">
    <location>
        <begin position="769"/>
        <end position="778"/>
    </location>
</feature>
<dbReference type="GO" id="GO:0003735">
    <property type="term" value="F:structural constituent of ribosome"/>
    <property type="evidence" value="ECO:0007669"/>
    <property type="project" value="InterPro"/>
</dbReference>
<dbReference type="FunFam" id="3.40.50.10490:FF:000061">
    <property type="entry name" value="40S ribosomal protein S2, putative"/>
    <property type="match status" value="1"/>
</dbReference>
<dbReference type="PRINTS" id="PR00395">
    <property type="entry name" value="RIBOSOMALS2"/>
</dbReference>
<dbReference type="Pfam" id="PF00318">
    <property type="entry name" value="Ribosomal_S2"/>
    <property type="match status" value="1"/>
</dbReference>
<dbReference type="GO" id="GO:0006412">
    <property type="term" value="P:translation"/>
    <property type="evidence" value="ECO:0007669"/>
    <property type="project" value="InterPro"/>
</dbReference>
<feature type="region of interest" description="Disordered" evidence="4">
    <location>
        <begin position="937"/>
        <end position="959"/>
    </location>
</feature>
<comment type="similarity">
    <text evidence="1">Belongs to the universal ribosomal protein uS2 family.</text>
</comment>
<evidence type="ECO:0000256" key="4">
    <source>
        <dbReference type="SAM" id="MobiDB-lite"/>
    </source>
</evidence>
<dbReference type="InterPro" id="IPR005706">
    <property type="entry name" value="Ribosomal_uS2_bac/mit/plastid"/>
</dbReference>
<evidence type="ECO:0000313" key="6">
    <source>
        <dbReference type="EMBL" id="RFU29256.1"/>
    </source>
</evidence>
<keyword evidence="2" id="KW-0689">Ribosomal protein</keyword>
<feature type="region of interest" description="Disordered" evidence="4">
    <location>
        <begin position="848"/>
        <end position="867"/>
    </location>
</feature>
<dbReference type="Pfam" id="PF00583">
    <property type="entry name" value="Acetyltransf_1"/>
    <property type="match status" value="1"/>
</dbReference>
<dbReference type="AlphaFoldDB" id="A0A3E2H772"/>
<feature type="compositionally biased region" description="Basic and acidic residues" evidence="4">
    <location>
        <begin position="949"/>
        <end position="959"/>
    </location>
</feature>
<dbReference type="InterPro" id="IPR018130">
    <property type="entry name" value="Ribosomal_uS2_CS"/>
</dbReference>
<dbReference type="CDD" id="cd01425">
    <property type="entry name" value="RPS2"/>
    <property type="match status" value="1"/>
</dbReference>
<dbReference type="Gene3D" id="3.40.50.10490">
    <property type="entry name" value="Glucose-6-phosphate isomerase like protein, domain 1"/>
    <property type="match status" value="1"/>
</dbReference>
<evidence type="ECO:0000259" key="5">
    <source>
        <dbReference type="PROSITE" id="PS51186"/>
    </source>
</evidence>
<dbReference type="PANTHER" id="PTHR43138">
    <property type="entry name" value="ACETYLTRANSFERASE, GNAT FAMILY"/>
    <property type="match status" value="1"/>
</dbReference>
<feature type="non-terminal residue" evidence="6">
    <location>
        <position position="959"/>
    </location>
</feature>
<dbReference type="GO" id="GO:0015935">
    <property type="term" value="C:small ribosomal subunit"/>
    <property type="evidence" value="ECO:0007669"/>
    <property type="project" value="InterPro"/>
</dbReference>
<feature type="region of interest" description="Disordered" evidence="4">
    <location>
        <begin position="717"/>
        <end position="738"/>
    </location>
</feature>
<feature type="region of interest" description="Disordered" evidence="4">
    <location>
        <begin position="376"/>
        <end position="400"/>
    </location>
</feature>
<evidence type="ECO:0000256" key="1">
    <source>
        <dbReference type="ARBA" id="ARBA00006242"/>
    </source>
</evidence>
<evidence type="ECO:0000313" key="7">
    <source>
        <dbReference type="Proteomes" id="UP000258309"/>
    </source>
</evidence>
<feature type="compositionally biased region" description="Basic and acidic residues" evidence="4">
    <location>
        <begin position="858"/>
        <end position="867"/>
    </location>
</feature>